<dbReference type="SUPFAM" id="SSF143865">
    <property type="entry name" value="CorA soluble domain-like"/>
    <property type="match status" value="1"/>
</dbReference>
<dbReference type="InterPro" id="IPR016185">
    <property type="entry name" value="PreATP-grasp_dom_sf"/>
</dbReference>
<keyword evidence="14 24" id="KW-1133">Transmembrane helix</keyword>
<keyword evidence="7" id="KW-0436">Ligase</keyword>
<keyword evidence="15 24" id="KW-0472">Membrane</keyword>
<evidence type="ECO:0000256" key="3">
    <source>
        <dbReference type="ARBA" id="ARBA00004686"/>
    </source>
</evidence>
<feature type="transmembrane region" description="Helical" evidence="24">
    <location>
        <begin position="1473"/>
        <end position="1492"/>
    </location>
</feature>
<dbReference type="SMART" id="SM01210">
    <property type="entry name" value="GARS_C"/>
    <property type="match status" value="1"/>
</dbReference>
<dbReference type="InterPro" id="IPR000115">
    <property type="entry name" value="PRibGlycinamide_synth"/>
</dbReference>
<dbReference type="OrthoDB" id="2018833at2759"/>
<keyword evidence="27" id="KW-1185">Reference proteome</keyword>
<dbReference type="InterPro" id="IPR020559">
    <property type="entry name" value="PRibGlycinamide_synth_CS"/>
</dbReference>
<comment type="function">
    <text evidence="18">Catalyzes the second and fifth step in the 'de novo' purine biosynthesis pathway; contains phosphoribosylamine--glycine ligase (GARS) and phosphoribosylformylglycinamidine cyclo-ligase (AIRS) activities.</text>
</comment>
<name>A0A4T0X681_9ASCO</name>
<feature type="compositionally biased region" description="Basic residues" evidence="23">
    <location>
        <begin position="857"/>
        <end position="868"/>
    </location>
</feature>
<dbReference type="InterPro" id="IPR020562">
    <property type="entry name" value="PRibGlycinamide_synth_N"/>
</dbReference>
<evidence type="ECO:0000313" key="27">
    <source>
        <dbReference type="Proteomes" id="UP000307173"/>
    </source>
</evidence>
<dbReference type="InterPro" id="IPR044089">
    <property type="entry name" value="Alr1-like"/>
</dbReference>
<comment type="similarity">
    <text evidence="6">Belongs to the CorA metal ion transporter (MIT) (TC 1.A.35) family.</text>
</comment>
<evidence type="ECO:0000256" key="19">
    <source>
        <dbReference type="ARBA" id="ARBA00029444"/>
    </source>
</evidence>
<evidence type="ECO:0000256" key="2">
    <source>
        <dbReference type="ARBA" id="ARBA00004141"/>
    </source>
</evidence>
<dbReference type="Gene3D" id="1.20.58.340">
    <property type="entry name" value="Magnesium transport protein CorA, transmembrane region"/>
    <property type="match status" value="2"/>
</dbReference>
<dbReference type="GO" id="GO:0005829">
    <property type="term" value="C:cytosol"/>
    <property type="evidence" value="ECO:0007669"/>
    <property type="project" value="TreeGrafter"/>
</dbReference>
<feature type="domain" description="ATP-grasp" evidence="25">
    <location>
        <begin position="117"/>
        <end position="324"/>
    </location>
</feature>
<keyword evidence="13" id="KW-0460">Magnesium</keyword>
<dbReference type="EMBL" id="SELW01000141">
    <property type="protein sequence ID" value="TID30557.1"/>
    <property type="molecule type" value="Genomic_DNA"/>
</dbReference>
<sequence length="1580" mass="172879">MSQSKVNVLVIGNGGREHALVWKLSQSPLAGTIYVAPGNGGTSTMSANVETVSIGSSVKDFPELVKFAISHDVKLVVPGPEQPLVDGIADAFKAVGIPVFGPSSAAAKMEGSKAFSKDFMKKYNIPTASYENFTDYEKAKKYVSNAKTRLVIKASGIAAGKGVLIPENTEEALAAIKEIMVDRAFGEAGDEVVVEEYLEGDELSILCVSDGYSFNYFPPAQDHKRIGDGDTGLNTGGMGAYAPAPLATKGLLSKIESTILKPSIDGMRKAGYPMVGCLFVGIMVSPTGEPKVLEYNVRFGDPETQTVLPLLKSDLLEIFLATVEHRLDAVEFEIYEGKSATTVVMAAGGYPESYKKGDEIVISEDKLPEDTYIFHAGTSLKDGKIVTAGGRVIASTAIADSLEEAVKKAYVGVDAVQFDGKYNRKDIAYRAFRDSGKDKKISITYEDAGVSVDAGNQLVENIKKMVKSTARPGADSEIGGFGGLFDLKRAGFDDIDQTVLVAATDGVGTKLRIAQIMSIHNTVGIDLVAMNVNDLVVQGAEPLMFLDYFATGHLDINVAAQFVEGVANGCKLAGCALVGGETSEMPGMYAPGHYDTNGTAVGAVLKNDILPKFDEMKEGDILLGIASDGVHSNGFSLVRKIIDSTEFEYTDAAPWNPSKTIGEEVLVPTRIYVKQLLPSIREKLILGLSHITGGGLVENVPRALPKHLSASIDINTWEVPPIFKWLGKTGGVPIKDILKTLNLGVGMVVIVKPENVAAVRKNLEAAGETVYEIGHLTKRVEGEPQTVVHNAENLNTSSSESSISVSDSNDEVSMHSTISGDSKLDDHRNQNLSLPMRSDSKLNQGDVGYDQSSKAVYKGRNRSRKSSHGSHGSGVSSRPVTIGDQPAKVNINTNLNSRDLLGRMVVDEDEDDDEYAVKFNDRYRGSGNNISFASNSNTPTPILNVPPHIKSRSKSFSEQVRSFIRPKEDSVSGEILLGSSTHTEVGGSKGDGNGNGGGGDGGGSDDDVNSTQGGRLSKVISRASSRSLRRKVSNDPDSDLDSHASRESQETEEDVCFPMLPEHIRIRGIDFDEIDEFIIEQREENERIAEREKELRMDSERSITTSSEKSSSAALRYIPKNVQDSGTTSSEQGTDEKNEEYEEEDEGEDVETRDGFVTFNPNNNRQEDDELPTRFSFFSSEREETLHAADIPSLVLPGQSFKELFEPENSIWWLDCSCPTDNEMKMLAKAFSIHPLTAEDIRMQETREKVELFKSYYFVSFHTFETDSESEDFLEPINVYIVVFSSGILTFHFSPIVNPANVRRRVRQLRDYLEVSADWLCYAMIDDITDGFAPIIQSIEYEADAIEDSVFLSRDNDFGTMLRKIGESRRKVMTLMRLLQGKADVIKMFAKRCQDEEALSRKVNEEKGVKISAQPRSDIALFLGDIQDHIITMFQSLLSYEKIFSRSHANYLAQLQVESFYTNVQVTDLLSKVTILGTILLPMNFVTGLFGMNVKVPGQDGSNYGWFGGIIGFMVFIIVLCFGIATLYLRYIERKGREGGINSGISVKSFGFGRRKKILNRQRGTDAVSLPTKFTKYGDW</sequence>
<evidence type="ECO:0000256" key="10">
    <source>
        <dbReference type="ARBA" id="ARBA00022741"/>
    </source>
</evidence>
<dbReference type="GO" id="GO:0004637">
    <property type="term" value="F:phosphoribosylamine-glycine ligase activity"/>
    <property type="evidence" value="ECO:0007669"/>
    <property type="project" value="UniProtKB-EC"/>
</dbReference>
<evidence type="ECO:0000256" key="5">
    <source>
        <dbReference type="ARBA" id="ARBA00007423"/>
    </source>
</evidence>
<feature type="region of interest" description="Disordered" evidence="23">
    <location>
        <begin position="791"/>
        <end position="885"/>
    </location>
</feature>
<dbReference type="HAMAP" id="MF_00138">
    <property type="entry name" value="GARS"/>
    <property type="match status" value="1"/>
</dbReference>
<organism evidence="26 27">
    <name type="scientific">Pichia inconspicua</name>
    <dbReference type="NCBI Taxonomy" id="52247"/>
    <lineage>
        <taxon>Eukaryota</taxon>
        <taxon>Fungi</taxon>
        <taxon>Dikarya</taxon>
        <taxon>Ascomycota</taxon>
        <taxon>Saccharomycotina</taxon>
        <taxon>Pichiomycetes</taxon>
        <taxon>Pichiales</taxon>
        <taxon>Pichiaceae</taxon>
        <taxon>Pichia</taxon>
    </lineage>
</organism>
<dbReference type="PROSITE" id="PS50975">
    <property type="entry name" value="ATP_GRASP"/>
    <property type="match status" value="1"/>
</dbReference>
<comment type="catalytic activity">
    <reaction evidence="20">
        <text>5-phospho-beta-D-ribosylamine + glycine + ATP = N(1)-(5-phospho-beta-D-ribosyl)glycinamide + ADP + phosphate + H(+)</text>
        <dbReference type="Rhea" id="RHEA:17453"/>
        <dbReference type="ChEBI" id="CHEBI:15378"/>
        <dbReference type="ChEBI" id="CHEBI:30616"/>
        <dbReference type="ChEBI" id="CHEBI:43474"/>
        <dbReference type="ChEBI" id="CHEBI:57305"/>
        <dbReference type="ChEBI" id="CHEBI:58681"/>
        <dbReference type="ChEBI" id="CHEBI:143788"/>
        <dbReference type="ChEBI" id="CHEBI:456216"/>
        <dbReference type="EC" id="6.3.4.13"/>
    </reaction>
</comment>
<comment type="similarity">
    <text evidence="19">In the C-terminal section; belongs to the AIR synthase family.</text>
</comment>
<evidence type="ECO:0000256" key="15">
    <source>
        <dbReference type="ARBA" id="ARBA00023136"/>
    </source>
</evidence>
<dbReference type="InterPro" id="IPR011761">
    <property type="entry name" value="ATP-grasp"/>
</dbReference>
<keyword evidence="8 24" id="KW-0812">Transmembrane</keyword>
<keyword evidence="10 22" id="KW-0547">Nucleotide-binding</keyword>
<dbReference type="FunFam" id="1.20.58.340:FF:000016">
    <property type="entry name" value="Magnesium transporter ALR1"/>
    <property type="match status" value="1"/>
</dbReference>
<dbReference type="InterPro" id="IPR020560">
    <property type="entry name" value="PRibGlycinamide_synth_C-dom"/>
</dbReference>
<evidence type="ECO:0000256" key="17">
    <source>
        <dbReference type="ARBA" id="ARBA00023268"/>
    </source>
</evidence>
<evidence type="ECO:0000256" key="13">
    <source>
        <dbReference type="ARBA" id="ARBA00022842"/>
    </source>
</evidence>
<dbReference type="Pfam" id="PF02844">
    <property type="entry name" value="GARS_N"/>
    <property type="match status" value="1"/>
</dbReference>
<feature type="compositionally biased region" description="Low complexity" evidence="23">
    <location>
        <begin position="797"/>
        <end position="807"/>
    </location>
</feature>
<feature type="compositionally biased region" description="Polar residues" evidence="23">
    <location>
        <begin position="1122"/>
        <end position="1132"/>
    </location>
</feature>
<keyword evidence="16" id="KW-0464">Manganese</keyword>
<evidence type="ECO:0000256" key="9">
    <source>
        <dbReference type="ARBA" id="ARBA00022723"/>
    </source>
</evidence>
<dbReference type="Pfam" id="PF02843">
    <property type="entry name" value="GARS_C"/>
    <property type="match status" value="1"/>
</dbReference>
<dbReference type="FunFam" id="3.30.1330.10:FF:000001">
    <property type="entry name" value="Phosphoribosylformylglycinamidine cyclo-ligase"/>
    <property type="match status" value="1"/>
</dbReference>
<evidence type="ECO:0000256" key="12">
    <source>
        <dbReference type="ARBA" id="ARBA00022840"/>
    </source>
</evidence>
<dbReference type="FunFam" id="3.30.470.20:FF:000018">
    <property type="entry name" value="Trifunctional purine biosynthetic protein adenosine-3"/>
    <property type="match status" value="1"/>
</dbReference>
<dbReference type="GO" id="GO:0046872">
    <property type="term" value="F:metal ion binding"/>
    <property type="evidence" value="ECO:0007669"/>
    <property type="project" value="UniProtKB-KW"/>
</dbReference>
<dbReference type="InterPro" id="IPR036921">
    <property type="entry name" value="PurM-like_N_sf"/>
</dbReference>
<dbReference type="Gene3D" id="3.90.600.10">
    <property type="entry name" value="Phosphoribosylglycinamide synthetase, C-terminal domain"/>
    <property type="match status" value="1"/>
</dbReference>
<comment type="pathway">
    <text evidence="4">Purine metabolism; IMP biosynthesis via de novo pathway; N(1)-(5-phospho-D-ribosyl)glycinamide from 5-phospho-alpha-D-ribose 1-diphosphate: step 2/2.</text>
</comment>
<evidence type="ECO:0000256" key="6">
    <source>
        <dbReference type="ARBA" id="ARBA00009765"/>
    </source>
</evidence>
<dbReference type="HAMAP" id="MF_00741">
    <property type="entry name" value="AIRS"/>
    <property type="match status" value="1"/>
</dbReference>
<comment type="similarity">
    <text evidence="5">In the N-terminal section; belongs to the GARS family.</text>
</comment>
<feature type="region of interest" description="Disordered" evidence="23">
    <location>
        <begin position="979"/>
        <end position="1056"/>
    </location>
</feature>
<comment type="cofactor">
    <cofactor evidence="1">
        <name>Mg(2+)</name>
        <dbReference type="ChEBI" id="CHEBI:18420"/>
    </cofactor>
</comment>
<dbReference type="Gene3D" id="3.40.50.20">
    <property type="match status" value="1"/>
</dbReference>
<dbReference type="GO" id="GO:0005524">
    <property type="term" value="F:ATP binding"/>
    <property type="evidence" value="ECO:0007669"/>
    <property type="project" value="UniProtKB-UniRule"/>
</dbReference>
<evidence type="ECO:0000256" key="4">
    <source>
        <dbReference type="ARBA" id="ARBA00005174"/>
    </source>
</evidence>
<feature type="compositionally biased region" description="Basic and acidic residues" evidence="23">
    <location>
        <begin position="1090"/>
        <end position="1101"/>
    </location>
</feature>
<dbReference type="InterPro" id="IPR004733">
    <property type="entry name" value="PurM_cligase"/>
</dbReference>
<dbReference type="Pfam" id="PF01071">
    <property type="entry name" value="GARS_A"/>
    <property type="match status" value="1"/>
</dbReference>
<dbReference type="CDD" id="cd12829">
    <property type="entry name" value="Alr1p-like"/>
    <property type="match status" value="1"/>
</dbReference>
<comment type="caution">
    <text evidence="26">The sequence shown here is derived from an EMBL/GenBank/DDBJ whole genome shotgun (WGS) entry which is preliminary data.</text>
</comment>
<feature type="compositionally biased region" description="Low complexity" evidence="23">
    <location>
        <begin position="869"/>
        <end position="878"/>
    </location>
</feature>
<dbReference type="FunFam" id="1.20.58.340:FF:000008">
    <property type="entry name" value="CorA family metal ion transporter"/>
    <property type="match status" value="1"/>
</dbReference>
<dbReference type="FunFam" id="3.40.50.20:FF:000006">
    <property type="entry name" value="Phosphoribosylamine--glycine ligase, chloroplastic"/>
    <property type="match status" value="1"/>
</dbReference>
<evidence type="ECO:0000256" key="23">
    <source>
        <dbReference type="SAM" id="MobiDB-lite"/>
    </source>
</evidence>
<feature type="compositionally biased region" description="Gly residues" evidence="23">
    <location>
        <begin position="987"/>
        <end position="1002"/>
    </location>
</feature>
<dbReference type="InterPro" id="IPR020561">
    <property type="entry name" value="PRibGlycinamid_synth_ATP-grasp"/>
</dbReference>
<dbReference type="SUPFAM" id="SSF55326">
    <property type="entry name" value="PurM N-terminal domain-like"/>
    <property type="match status" value="1"/>
</dbReference>
<dbReference type="InterPro" id="IPR045861">
    <property type="entry name" value="CorA_cytoplasmic_dom"/>
</dbReference>
<dbReference type="SUPFAM" id="SSF56042">
    <property type="entry name" value="PurM C-terminal domain-like"/>
    <property type="match status" value="1"/>
</dbReference>
<dbReference type="FunFam" id="3.90.600.10:FF:000001">
    <property type="entry name" value="Trifunctional purine biosynthetic protein adenosine-3"/>
    <property type="match status" value="1"/>
</dbReference>
<comment type="subcellular location">
    <subcellularLocation>
        <location evidence="2">Membrane</location>
        <topology evidence="2">Multi-pass membrane protein</topology>
    </subcellularLocation>
</comment>
<dbReference type="Gene3D" id="3.30.470.20">
    <property type="entry name" value="ATP-grasp fold, B domain"/>
    <property type="match status" value="1"/>
</dbReference>
<dbReference type="PANTHER" id="PTHR10520:SF12">
    <property type="entry name" value="TRIFUNCTIONAL PURINE BIOSYNTHETIC PROTEIN ADENOSINE-3"/>
    <property type="match status" value="1"/>
</dbReference>
<dbReference type="SUPFAM" id="SSF56059">
    <property type="entry name" value="Glutathione synthetase ATP-binding domain-like"/>
    <property type="match status" value="1"/>
</dbReference>
<dbReference type="NCBIfam" id="TIGR00878">
    <property type="entry name" value="purM"/>
    <property type="match status" value="1"/>
</dbReference>
<evidence type="ECO:0000256" key="8">
    <source>
        <dbReference type="ARBA" id="ARBA00022692"/>
    </source>
</evidence>
<dbReference type="NCBIfam" id="TIGR00877">
    <property type="entry name" value="purD"/>
    <property type="match status" value="1"/>
</dbReference>
<comment type="catalytic activity">
    <reaction evidence="21">
        <text>2-formamido-N(1)-(5-O-phospho-beta-D-ribosyl)acetamidine + ATP = 5-amino-1-(5-phospho-beta-D-ribosyl)imidazole + ADP + phosphate + H(+)</text>
        <dbReference type="Rhea" id="RHEA:23032"/>
        <dbReference type="ChEBI" id="CHEBI:15378"/>
        <dbReference type="ChEBI" id="CHEBI:30616"/>
        <dbReference type="ChEBI" id="CHEBI:43474"/>
        <dbReference type="ChEBI" id="CHEBI:137981"/>
        <dbReference type="ChEBI" id="CHEBI:147287"/>
        <dbReference type="ChEBI" id="CHEBI:456216"/>
        <dbReference type="EC" id="6.3.3.1"/>
    </reaction>
</comment>
<dbReference type="GO" id="GO:0016020">
    <property type="term" value="C:membrane"/>
    <property type="evidence" value="ECO:0007669"/>
    <property type="project" value="UniProtKB-SubCell"/>
</dbReference>
<dbReference type="Gene3D" id="3.30.1490.20">
    <property type="entry name" value="ATP-grasp fold, A domain"/>
    <property type="match status" value="1"/>
</dbReference>
<feature type="transmembrane region" description="Helical" evidence="24">
    <location>
        <begin position="1277"/>
        <end position="1297"/>
    </location>
</feature>
<keyword evidence="9" id="KW-0479">Metal-binding</keyword>
<dbReference type="Gene3D" id="3.90.650.10">
    <property type="entry name" value="PurM-like C-terminal domain"/>
    <property type="match status" value="1"/>
</dbReference>
<feature type="region of interest" description="Disordered" evidence="23">
    <location>
        <begin position="1090"/>
        <end position="1171"/>
    </location>
</feature>
<keyword evidence="11" id="KW-0658">Purine biosynthesis</keyword>
<dbReference type="Gene3D" id="3.30.460.20">
    <property type="entry name" value="CorA soluble domain-like"/>
    <property type="match status" value="1"/>
</dbReference>
<evidence type="ECO:0000259" key="25">
    <source>
        <dbReference type="PROSITE" id="PS50975"/>
    </source>
</evidence>
<dbReference type="PROSITE" id="PS00184">
    <property type="entry name" value="GARS"/>
    <property type="match status" value="1"/>
</dbReference>
<dbReference type="InterPro" id="IPR013815">
    <property type="entry name" value="ATP_grasp_subdomain_1"/>
</dbReference>
<evidence type="ECO:0000256" key="22">
    <source>
        <dbReference type="PROSITE-ProRule" id="PRU00409"/>
    </source>
</evidence>
<evidence type="ECO:0000256" key="18">
    <source>
        <dbReference type="ARBA" id="ARBA00029388"/>
    </source>
</evidence>
<dbReference type="SMART" id="SM01209">
    <property type="entry name" value="GARS_A"/>
    <property type="match status" value="1"/>
</dbReference>
<dbReference type="SUPFAM" id="SSF144083">
    <property type="entry name" value="Magnesium transport protein CorA, transmembrane region"/>
    <property type="match status" value="1"/>
</dbReference>
<feature type="compositionally biased region" description="Low complexity" evidence="23">
    <location>
        <begin position="1102"/>
        <end position="1112"/>
    </location>
</feature>
<dbReference type="InterPro" id="IPR036676">
    <property type="entry name" value="PurM-like_C_sf"/>
</dbReference>
<gene>
    <name evidence="26" type="ORF">CANINC_000912</name>
</gene>
<dbReference type="PANTHER" id="PTHR10520">
    <property type="entry name" value="TRIFUNCTIONAL PURINE BIOSYNTHETIC PROTEIN ADENOSINE-3-RELATED"/>
    <property type="match status" value="1"/>
</dbReference>
<keyword evidence="12 22" id="KW-0067">ATP-binding</keyword>
<evidence type="ECO:0000256" key="21">
    <source>
        <dbReference type="ARBA" id="ARBA00049057"/>
    </source>
</evidence>
<dbReference type="InterPro" id="IPR045863">
    <property type="entry name" value="CorA_TM1_TM2"/>
</dbReference>
<dbReference type="GO" id="GO:0015095">
    <property type="term" value="F:magnesium ion transmembrane transporter activity"/>
    <property type="evidence" value="ECO:0007669"/>
    <property type="project" value="InterPro"/>
</dbReference>
<dbReference type="Gene3D" id="3.30.1330.10">
    <property type="entry name" value="PurM-like, N-terminal domain"/>
    <property type="match status" value="1"/>
</dbReference>
<dbReference type="STRING" id="52247.A0A4T0X681"/>
<dbReference type="InterPro" id="IPR016188">
    <property type="entry name" value="PurM-like_N"/>
</dbReference>
<evidence type="ECO:0000256" key="20">
    <source>
        <dbReference type="ARBA" id="ARBA00047843"/>
    </source>
</evidence>
<dbReference type="GO" id="GO:0004641">
    <property type="term" value="F:phosphoribosylformylglycinamidine cyclo-ligase activity"/>
    <property type="evidence" value="ECO:0007669"/>
    <property type="project" value="UniProtKB-EC"/>
</dbReference>
<dbReference type="Pfam" id="PF02769">
    <property type="entry name" value="AIRS_C"/>
    <property type="match status" value="1"/>
</dbReference>
<feature type="transmembrane region" description="Helical" evidence="24">
    <location>
        <begin position="1504"/>
        <end position="1529"/>
    </location>
</feature>
<dbReference type="SUPFAM" id="SSF52440">
    <property type="entry name" value="PreATP-grasp domain"/>
    <property type="match status" value="1"/>
</dbReference>
<dbReference type="InterPro" id="IPR002523">
    <property type="entry name" value="MgTranspt_CorA/ZnTranspt_ZntB"/>
</dbReference>
<dbReference type="CDD" id="cd02196">
    <property type="entry name" value="PurM"/>
    <property type="match status" value="1"/>
</dbReference>
<accession>A0A4T0X681</accession>
<reference evidence="26 27" key="1">
    <citation type="journal article" date="2019" name="Front. Genet.">
        <title>Whole-Genome Sequencing of the Opportunistic Yeast Pathogen Candida inconspicua Uncovers Its Hybrid Origin.</title>
        <authorList>
            <person name="Mixao V."/>
            <person name="Hansen A.P."/>
            <person name="Saus E."/>
            <person name="Boekhout T."/>
            <person name="Lass-Florl C."/>
            <person name="Gabaldon T."/>
        </authorList>
    </citation>
    <scope>NUCLEOTIDE SEQUENCE [LARGE SCALE GENOMIC DNA]</scope>
    <source>
        <strain evidence="26 27">CBS 180</strain>
    </source>
</reference>
<evidence type="ECO:0000256" key="14">
    <source>
        <dbReference type="ARBA" id="ARBA00022989"/>
    </source>
</evidence>
<dbReference type="FunFam" id="3.90.650.10:FF:000007">
    <property type="entry name" value="Trifunctional purine biosynthetic protein adenosine-3"/>
    <property type="match status" value="1"/>
</dbReference>
<proteinExistence type="inferred from homology"/>
<dbReference type="InterPro" id="IPR010918">
    <property type="entry name" value="PurM-like_C_dom"/>
</dbReference>
<evidence type="ECO:0000256" key="24">
    <source>
        <dbReference type="SAM" id="Phobius"/>
    </source>
</evidence>
<comment type="pathway">
    <text evidence="3">Purine metabolism; IMP biosynthesis via de novo pathway; 5-amino-1-(5-phospho-D-ribosyl)imidazole from N(2)-formyl-N(1)-(5-phospho-D-ribosyl)glycinamide: step 2/2.</text>
</comment>
<feature type="compositionally biased region" description="Basic and acidic residues" evidence="23">
    <location>
        <begin position="1040"/>
        <end position="1049"/>
    </location>
</feature>
<evidence type="ECO:0000313" key="26">
    <source>
        <dbReference type="EMBL" id="TID30557.1"/>
    </source>
</evidence>
<dbReference type="Proteomes" id="UP000307173">
    <property type="component" value="Unassembled WGS sequence"/>
</dbReference>
<dbReference type="GO" id="GO:0006189">
    <property type="term" value="P:'de novo' IMP biosynthetic process"/>
    <property type="evidence" value="ECO:0007669"/>
    <property type="project" value="UniProtKB-UniPathway"/>
</dbReference>
<evidence type="ECO:0000256" key="16">
    <source>
        <dbReference type="ARBA" id="ARBA00023211"/>
    </source>
</evidence>
<dbReference type="FunFam" id="3.30.1490.20:FF:000006">
    <property type="entry name" value="phosphoribosylamine--glycine ligase, chloroplastic-like"/>
    <property type="match status" value="1"/>
</dbReference>
<dbReference type="InterPro" id="IPR011054">
    <property type="entry name" value="Rudment_hybrid_motif"/>
</dbReference>
<dbReference type="SUPFAM" id="SSF51246">
    <property type="entry name" value="Rudiment single hybrid motif"/>
    <property type="match status" value="1"/>
</dbReference>
<evidence type="ECO:0000256" key="7">
    <source>
        <dbReference type="ARBA" id="ARBA00022598"/>
    </source>
</evidence>
<dbReference type="Pfam" id="PF00586">
    <property type="entry name" value="AIRS"/>
    <property type="match status" value="1"/>
</dbReference>
<feature type="compositionally biased region" description="Acidic residues" evidence="23">
    <location>
        <begin position="1137"/>
        <end position="1151"/>
    </location>
</feature>
<dbReference type="InterPro" id="IPR037123">
    <property type="entry name" value="PRibGlycinamide_synth_C_sf"/>
</dbReference>
<evidence type="ECO:0000256" key="11">
    <source>
        <dbReference type="ARBA" id="ARBA00022755"/>
    </source>
</evidence>
<keyword evidence="17" id="KW-0511">Multifunctional enzyme</keyword>
<protein>
    <recommendedName>
        <fullName evidence="25">ATP-grasp domain-containing protein</fullName>
    </recommendedName>
</protein>
<dbReference type="GO" id="GO:0046084">
    <property type="term" value="P:adenine biosynthetic process"/>
    <property type="evidence" value="ECO:0007669"/>
    <property type="project" value="TreeGrafter"/>
</dbReference>
<dbReference type="Pfam" id="PF01544">
    <property type="entry name" value="CorA"/>
    <property type="match status" value="1"/>
</dbReference>
<evidence type="ECO:0000256" key="1">
    <source>
        <dbReference type="ARBA" id="ARBA00001946"/>
    </source>
</evidence>
<dbReference type="UniPathway" id="UPA00074">
    <property type="reaction ID" value="UER00125"/>
</dbReference>